<dbReference type="EMBL" id="JWZT01000640">
    <property type="protein sequence ID" value="KII73836.1"/>
    <property type="molecule type" value="Genomic_DNA"/>
</dbReference>
<reference evidence="1 2" key="1">
    <citation type="journal article" date="2014" name="Genome Biol. Evol.">
        <title>The genome of the myxosporean Thelohanellus kitauei shows adaptations to nutrient acquisition within its fish host.</title>
        <authorList>
            <person name="Yang Y."/>
            <person name="Xiong J."/>
            <person name="Zhou Z."/>
            <person name="Huo F."/>
            <person name="Miao W."/>
            <person name="Ran C."/>
            <person name="Liu Y."/>
            <person name="Zhang J."/>
            <person name="Feng J."/>
            <person name="Wang M."/>
            <person name="Wang M."/>
            <person name="Wang L."/>
            <person name="Yao B."/>
        </authorList>
    </citation>
    <scope>NUCLEOTIDE SEQUENCE [LARGE SCALE GENOMIC DNA]</scope>
    <source>
        <strain evidence="1">Wuqing</strain>
    </source>
</reference>
<comment type="caution">
    <text evidence="1">The sequence shown here is derived from an EMBL/GenBank/DDBJ whole genome shotgun (WGS) entry which is preliminary data.</text>
</comment>
<sequence>MISLYENAANCYLSTTDIRVYECYIKAIDLRINDGQINKAIQHCFEYGYRLIDEHIPEILVEQLYRKGEDLRFQHNLGHTCVITIFDEPEIERNYEEDFEDAVFEAIDRAIEIRKKVNSIFI</sequence>
<dbReference type="Proteomes" id="UP000031668">
    <property type="component" value="Unassembled WGS sequence"/>
</dbReference>
<protein>
    <submittedName>
        <fullName evidence="1">Uncharacterized protein</fullName>
    </submittedName>
</protein>
<name>A0A0C2N2J0_THEKT</name>
<gene>
    <name evidence="1" type="ORF">RF11_08207</name>
</gene>
<proteinExistence type="predicted"/>
<evidence type="ECO:0000313" key="2">
    <source>
        <dbReference type="Proteomes" id="UP000031668"/>
    </source>
</evidence>
<organism evidence="1 2">
    <name type="scientific">Thelohanellus kitauei</name>
    <name type="common">Myxosporean</name>
    <dbReference type="NCBI Taxonomy" id="669202"/>
    <lineage>
        <taxon>Eukaryota</taxon>
        <taxon>Metazoa</taxon>
        <taxon>Cnidaria</taxon>
        <taxon>Myxozoa</taxon>
        <taxon>Myxosporea</taxon>
        <taxon>Bivalvulida</taxon>
        <taxon>Platysporina</taxon>
        <taxon>Myxobolidae</taxon>
        <taxon>Thelohanellus</taxon>
    </lineage>
</organism>
<accession>A0A0C2N2J0</accession>
<dbReference type="AlphaFoldDB" id="A0A0C2N2J0"/>
<evidence type="ECO:0000313" key="1">
    <source>
        <dbReference type="EMBL" id="KII73836.1"/>
    </source>
</evidence>
<keyword evidence="2" id="KW-1185">Reference proteome</keyword>